<proteinExistence type="predicted"/>
<dbReference type="EMBL" id="MU003493">
    <property type="protein sequence ID" value="KAF2476860.1"/>
    <property type="molecule type" value="Genomic_DNA"/>
</dbReference>
<reference evidence="1" key="1">
    <citation type="journal article" date="2020" name="Stud. Mycol.">
        <title>101 Dothideomycetes genomes: a test case for predicting lifestyles and emergence of pathogens.</title>
        <authorList>
            <person name="Haridas S."/>
            <person name="Albert R."/>
            <person name="Binder M."/>
            <person name="Bloem J."/>
            <person name="Labutti K."/>
            <person name="Salamov A."/>
            <person name="Andreopoulos B."/>
            <person name="Baker S."/>
            <person name="Barry K."/>
            <person name="Bills G."/>
            <person name="Bluhm B."/>
            <person name="Cannon C."/>
            <person name="Castanera R."/>
            <person name="Culley D."/>
            <person name="Daum C."/>
            <person name="Ezra D."/>
            <person name="Gonzalez J."/>
            <person name="Henrissat B."/>
            <person name="Kuo A."/>
            <person name="Liang C."/>
            <person name="Lipzen A."/>
            <person name="Lutzoni F."/>
            <person name="Magnuson J."/>
            <person name="Mondo S."/>
            <person name="Nolan M."/>
            <person name="Ohm R."/>
            <person name="Pangilinan J."/>
            <person name="Park H.-J."/>
            <person name="Ramirez L."/>
            <person name="Alfaro M."/>
            <person name="Sun H."/>
            <person name="Tritt A."/>
            <person name="Yoshinaga Y."/>
            <person name="Zwiers L.-H."/>
            <person name="Turgeon B."/>
            <person name="Goodwin S."/>
            <person name="Spatafora J."/>
            <person name="Crous P."/>
            <person name="Grigoriev I."/>
        </authorList>
    </citation>
    <scope>NUCLEOTIDE SEQUENCE</scope>
    <source>
        <strain evidence="1">ATCC 200398</strain>
    </source>
</reference>
<evidence type="ECO:0000313" key="2">
    <source>
        <dbReference type="Proteomes" id="UP000799755"/>
    </source>
</evidence>
<evidence type="ECO:0000313" key="1">
    <source>
        <dbReference type="EMBL" id="KAF2476860.1"/>
    </source>
</evidence>
<dbReference type="Proteomes" id="UP000799755">
    <property type="component" value="Unassembled WGS sequence"/>
</dbReference>
<comment type="caution">
    <text evidence="1">The sequence shown here is derived from an EMBL/GenBank/DDBJ whole genome shotgun (WGS) entry which is preliminary data.</text>
</comment>
<name>A0ACB6RDQ9_9PLEO</name>
<sequence>MAQRPYRARNRPPRRGNYIPNRSPSHPPLSNPLSNPPSNRYPQSQSIPSFAFLTPGTPVSMILKPDQPTGYQVRGIVADILTRGDHPRGVKVRLRDGRVGRVQGVVSEAEGLIGESLVGGENAGLGRDGESVAVGERAERGERGGRGRRAVFRHVSDVRDDNGYLWDEEAAGKRNLGTYFTGLEELEALGNTASPTNQQHVPTRQLELQTETVKCPVCGEFEGDETAVQHHVESHFQDSA</sequence>
<protein>
    <submittedName>
        <fullName evidence="1">Uncharacterized protein</fullName>
    </submittedName>
</protein>
<accession>A0ACB6RDQ9</accession>
<keyword evidence="2" id="KW-1185">Reference proteome</keyword>
<organism evidence="1 2">
    <name type="scientific">Lindgomyces ingoldianus</name>
    <dbReference type="NCBI Taxonomy" id="673940"/>
    <lineage>
        <taxon>Eukaryota</taxon>
        <taxon>Fungi</taxon>
        <taxon>Dikarya</taxon>
        <taxon>Ascomycota</taxon>
        <taxon>Pezizomycotina</taxon>
        <taxon>Dothideomycetes</taxon>
        <taxon>Pleosporomycetidae</taxon>
        <taxon>Pleosporales</taxon>
        <taxon>Lindgomycetaceae</taxon>
        <taxon>Lindgomyces</taxon>
    </lineage>
</organism>
<gene>
    <name evidence="1" type="ORF">BDR25DRAFT_41729</name>
</gene>